<dbReference type="SUPFAM" id="SSF53335">
    <property type="entry name" value="S-adenosyl-L-methionine-dependent methyltransferases"/>
    <property type="match status" value="1"/>
</dbReference>
<organismHost>
    <name type="scientific">Cafeteria roenbergensis</name>
    <name type="common">Marine flagellate</name>
    <dbReference type="NCBI Taxonomy" id="33653"/>
</organismHost>
<dbReference type="GeneID" id="9887845"/>
<dbReference type="PANTHER" id="PTHR16121:SF0">
    <property type="entry name" value="CAP-SPECIFIC MRNA (NUCLEOSIDE-2'-O-)-METHYLTRANSFERASE 1"/>
    <property type="match status" value="1"/>
</dbReference>
<dbReference type="RefSeq" id="YP_003970075.1">
    <property type="nucleotide sequence ID" value="NC_014637.1"/>
</dbReference>
<dbReference type="EMBL" id="GU244497">
    <property type="protein sequence ID" value="ADO67476.1"/>
    <property type="molecule type" value="Genomic_DNA"/>
</dbReference>
<dbReference type="KEGG" id="vg:9887845"/>
<accession>E3T5L3</accession>
<dbReference type="Pfam" id="PF01728">
    <property type="entry name" value="FtsJ"/>
    <property type="match status" value="1"/>
</dbReference>
<dbReference type="PANTHER" id="PTHR16121">
    <property type="entry name" value="CAP-SPECIFIC MRNA (NUCLEOSIDE-2'-O-)-METHYLTRANSFERASE 1-RELATED"/>
    <property type="match status" value="1"/>
</dbReference>
<dbReference type="InterPro" id="IPR002877">
    <property type="entry name" value="RNA_MeTrfase_FtsJ_dom"/>
</dbReference>
<feature type="domain" description="Ribosomal RNA methyltransferase FtsJ" evidence="1">
    <location>
        <begin position="101"/>
        <end position="316"/>
    </location>
</feature>
<reference evidence="2 3" key="1">
    <citation type="journal article" date="2010" name="Proc. Natl. Acad. Sci. U.S.A.">
        <title>Giant virus with a remarkable complement of genes infects marine zooplankton.</title>
        <authorList>
            <person name="Fischer M.G."/>
            <person name="Allen M.J."/>
            <person name="Wilson W.H."/>
            <person name="Suttle C.A."/>
        </authorList>
    </citation>
    <scope>NUCLEOTIDE SEQUENCE [LARGE SCALE GENOMIC DNA]</scope>
    <source>
        <strain evidence="2 3">BV-PW1</strain>
    </source>
</reference>
<name>E3T5L3_CROVB</name>
<keyword evidence="3" id="KW-1185">Reference proteome</keyword>
<dbReference type="GO" id="GO:0032259">
    <property type="term" value="P:methylation"/>
    <property type="evidence" value="ECO:0007669"/>
    <property type="project" value="UniProtKB-KW"/>
</dbReference>
<dbReference type="GO" id="GO:0004483">
    <property type="term" value="F:methyltransferase cap1 activity"/>
    <property type="evidence" value="ECO:0007669"/>
    <property type="project" value="TreeGrafter"/>
</dbReference>
<dbReference type="Proteomes" id="UP000029781">
    <property type="component" value="Segment"/>
</dbReference>
<gene>
    <name evidence="2" type="ORF">crov442</name>
</gene>
<evidence type="ECO:0000259" key="1">
    <source>
        <dbReference type="Pfam" id="PF01728"/>
    </source>
</evidence>
<keyword evidence="2" id="KW-0489">Methyltransferase</keyword>
<dbReference type="InterPro" id="IPR050851">
    <property type="entry name" value="mRNA_Cap_2O-Ribose_MeTrfase"/>
</dbReference>
<evidence type="ECO:0000313" key="3">
    <source>
        <dbReference type="Proteomes" id="UP000029781"/>
    </source>
</evidence>
<keyword evidence="2" id="KW-0808">Transferase</keyword>
<sequence length="445" mass="52416">MSVNNNLDFPITVKLPNGDYSQIKDKLNSKVRYSNIIAQPEFNLGFHSYIHQTKNKMSITSKLSTKEKFYYIVNPFESDEELLTATSSFLDIKDNKPEILSRAFFKMWEIMVVFKLADTKDFSYSALAEGPGSFLQAVLHYREKYFELKNNKFHSITINPEDGKNIDVSRNFLGYYEDKYPNLIKPHKTYKSSKASKYKARDTGDLTDFKSISNFRKEIKKTKTFSNLVTADGGFAWNDENYQEQEAYPLIIGQMLSGLMIQEKNGDMVIKMFETFTTVSIKLTYLLSTLYNEIYFYKPYFSRASNSERYLILKGFKYDQKKDKKILDVLFTDLEKILKQFDTDKYITNLFEGMTVPNSFIETIRQFNIMVANKQQKMINLIITYIKENNYFGDKYHQYLDNHKKAIKFWIENFLVDKNQLKGAHEKWSKYIKEINDNINNNNEQ</sequence>
<proteinExistence type="predicted"/>
<evidence type="ECO:0000313" key="2">
    <source>
        <dbReference type="EMBL" id="ADO67476.1"/>
    </source>
</evidence>
<dbReference type="InterPro" id="IPR029063">
    <property type="entry name" value="SAM-dependent_MTases_sf"/>
</dbReference>
<dbReference type="Gene3D" id="3.40.50.12760">
    <property type="match status" value="1"/>
</dbReference>
<dbReference type="OrthoDB" id="19069at10239"/>
<protein>
    <submittedName>
        <fullName evidence="2">Putative FtsJ-like methyltransferase</fullName>
    </submittedName>
</protein>
<organism evidence="2 3">
    <name type="scientific">Cafeteria roenbergensis virus (strain BV-PW1)</name>
    <name type="common">CroV</name>
    <dbReference type="NCBI Taxonomy" id="693272"/>
    <lineage>
        <taxon>Viruses</taxon>
        <taxon>Varidnaviria</taxon>
        <taxon>Bamfordvirae</taxon>
        <taxon>Nucleocytoviricota</taxon>
        <taxon>Megaviricetes</taxon>
        <taxon>Imitervirales</taxon>
        <taxon>Mimiviridae</taxon>
        <taxon>Aliimimivirinae</taxon>
        <taxon>Rheavirus</taxon>
        <taxon>Rheavirus sinusmexicani</taxon>
    </lineage>
</organism>
<dbReference type="GO" id="GO:0006370">
    <property type="term" value="P:7-methylguanosine mRNA capping"/>
    <property type="evidence" value="ECO:0007669"/>
    <property type="project" value="UniProtKB-ARBA"/>
</dbReference>